<evidence type="ECO:0000313" key="15">
    <source>
        <dbReference type="EMBL" id="CEO98022.1"/>
    </source>
</evidence>
<dbReference type="EMBL" id="CDSF01000082">
    <property type="protein sequence ID" value="CEO98022.1"/>
    <property type="molecule type" value="Genomic_DNA"/>
</dbReference>
<dbReference type="InterPro" id="IPR033728">
    <property type="entry name" value="ThrRS_core"/>
</dbReference>
<dbReference type="InterPro" id="IPR012676">
    <property type="entry name" value="TGS-like"/>
</dbReference>
<dbReference type="HAMAP" id="MF_00184">
    <property type="entry name" value="Thr_tRNA_synth"/>
    <property type="match status" value="1"/>
</dbReference>
<dbReference type="SUPFAM" id="SSF81271">
    <property type="entry name" value="TGS-like"/>
    <property type="match status" value="1"/>
</dbReference>
<dbReference type="CDD" id="cd00771">
    <property type="entry name" value="ThrRS_core"/>
    <property type="match status" value="1"/>
</dbReference>
<dbReference type="Pfam" id="PF02824">
    <property type="entry name" value="TGS"/>
    <property type="match status" value="1"/>
</dbReference>
<accession>A0A0G4IS37</accession>
<comment type="subcellular location">
    <subcellularLocation>
        <location evidence="1">Cytoplasm</location>
    </subcellularLocation>
</comment>
<dbReference type="SUPFAM" id="SSF55681">
    <property type="entry name" value="Class II aaRS and biotin synthetases"/>
    <property type="match status" value="1"/>
</dbReference>
<dbReference type="InterPro" id="IPR018163">
    <property type="entry name" value="Thr/Ala-tRNA-synth_IIc_edit"/>
</dbReference>
<evidence type="ECO:0000256" key="1">
    <source>
        <dbReference type="ARBA" id="ARBA00004496"/>
    </source>
</evidence>
<dbReference type="OrthoDB" id="5423599at2759"/>
<evidence type="ECO:0000256" key="3">
    <source>
        <dbReference type="ARBA" id="ARBA00013163"/>
    </source>
</evidence>
<dbReference type="NCBIfam" id="TIGR00418">
    <property type="entry name" value="thrS"/>
    <property type="match status" value="1"/>
</dbReference>
<dbReference type="GO" id="GO:0006435">
    <property type="term" value="P:threonyl-tRNA aminoacylation"/>
    <property type="evidence" value="ECO:0007669"/>
    <property type="project" value="InterPro"/>
</dbReference>
<dbReference type="InterPro" id="IPR012675">
    <property type="entry name" value="Beta-grasp_dom_sf"/>
</dbReference>
<dbReference type="EC" id="6.1.1.3" evidence="3"/>
<feature type="domain" description="TGS" evidence="14">
    <location>
        <begin position="34"/>
        <end position="98"/>
    </location>
</feature>
<evidence type="ECO:0000256" key="9">
    <source>
        <dbReference type="ARBA" id="ARBA00023146"/>
    </source>
</evidence>
<evidence type="ECO:0000256" key="4">
    <source>
        <dbReference type="ARBA" id="ARBA00022490"/>
    </source>
</evidence>
<dbReference type="InterPro" id="IPR004095">
    <property type="entry name" value="TGS"/>
</dbReference>
<dbReference type="Proteomes" id="UP000039324">
    <property type="component" value="Unassembled WGS sequence"/>
</dbReference>
<dbReference type="STRING" id="37360.A0A0G4IS37"/>
<proteinExistence type="inferred from homology"/>
<organism evidence="15 16">
    <name type="scientific">Plasmodiophora brassicae</name>
    <name type="common">Clubroot disease agent</name>
    <dbReference type="NCBI Taxonomy" id="37360"/>
    <lineage>
        <taxon>Eukaryota</taxon>
        <taxon>Sar</taxon>
        <taxon>Rhizaria</taxon>
        <taxon>Endomyxa</taxon>
        <taxon>Phytomyxea</taxon>
        <taxon>Plasmodiophorida</taxon>
        <taxon>Plasmodiophoridae</taxon>
        <taxon>Plasmodiophora</taxon>
    </lineage>
</organism>
<dbReference type="Gene3D" id="3.30.980.10">
    <property type="entry name" value="Threonyl-trna Synthetase, Chain A, domain 2"/>
    <property type="match status" value="1"/>
</dbReference>
<keyword evidence="7" id="KW-0067">ATP-binding</keyword>
<evidence type="ECO:0000256" key="7">
    <source>
        <dbReference type="ARBA" id="ARBA00022840"/>
    </source>
</evidence>
<dbReference type="InterPro" id="IPR004154">
    <property type="entry name" value="Anticodon-bd"/>
</dbReference>
<dbReference type="Pfam" id="PF03129">
    <property type="entry name" value="HGTP_anticodon"/>
    <property type="match status" value="1"/>
</dbReference>
<dbReference type="InterPro" id="IPR002320">
    <property type="entry name" value="Thr-tRNA-ligase_IIa"/>
</dbReference>
<dbReference type="FunFam" id="3.10.20.30:FF:000006">
    <property type="entry name" value="Threonine--tRNA ligase, cytoplasmic"/>
    <property type="match status" value="1"/>
</dbReference>
<dbReference type="PRINTS" id="PR01047">
    <property type="entry name" value="TRNASYNTHTHR"/>
</dbReference>
<dbReference type="GO" id="GO:0005524">
    <property type="term" value="F:ATP binding"/>
    <property type="evidence" value="ECO:0007669"/>
    <property type="project" value="UniProtKB-KW"/>
</dbReference>
<evidence type="ECO:0000256" key="11">
    <source>
        <dbReference type="ARBA" id="ARBA00049515"/>
    </source>
</evidence>
<evidence type="ECO:0000256" key="2">
    <source>
        <dbReference type="ARBA" id="ARBA00008226"/>
    </source>
</evidence>
<dbReference type="SUPFAM" id="SSF52954">
    <property type="entry name" value="Class II aaRS ABD-related"/>
    <property type="match status" value="1"/>
</dbReference>
<evidence type="ECO:0000259" key="14">
    <source>
        <dbReference type="PROSITE" id="PS51880"/>
    </source>
</evidence>
<evidence type="ECO:0000259" key="13">
    <source>
        <dbReference type="PROSITE" id="PS50862"/>
    </source>
</evidence>
<evidence type="ECO:0000256" key="12">
    <source>
        <dbReference type="ARBA" id="ARBA00072369"/>
    </source>
</evidence>
<protein>
    <recommendedName>
        <fullName evidence="12">Probable threonine--tRNA ligase, cytoplasmic</fullName>
        <ecNumber evidence="3">6.1.1.3</ecNumber>
    </recommendedName>
    <alternativeName>
        <fullName evidence="10">Threonyl-tRNA synthetase</fullName>
    </alternativeName>
</protein>
<dbReference type="Pfam" id="PF00587">
    <property type="entry name" value="tRNA-synt_2b"/>
    <property type="match status" value="1"/>
</dbReference>
<comment type="similarity">
    <text evidence="2">Belongs to the class-II aminoacyl-tRNA synthetase family.</text>
</comment>
<keyword evidence="5" id="KW-0436">Ligase</keyword>
<sequence length="698" mass="79129">MTATSAFSEPEFAAHRIRVFEEIYARQQKGVAESKEAITVTLPDGKTVPAIKGVTTPLMIAESIAMSLAKSIVIAKVNGKLWDLTRPLEQDSTVEFFKFDSPEGRDVFWHSSAHVLGEALEYRFNQGRLCIGPPIESGGFYYDIALPSQAIVPSDLQEIEKFITDKIVKEKQPFQRVVLTKAEALEMFKFNPFKLEIINEKISDDDVCTAYRCGPLIDLCRGPHLPHTGYVKAIRVHKNSSAYWKGKADQPALQRVYGISFQSAKELKEWETIQKLAADRDHRKIGREQRLFFFNDLSPGSCFFLPHGTRIYNTLMEFIRNQYWKRGYQEVITPNVYNVDLWKTSGHYEHYQEHMFSFQSDTKEFAMKPMNCPGHCIMFGHETRSYRDLPLRMADFGVLHRNEDSGALSGLTRVRRFQQDDAHIFCRSDQIETEVAGVLDMLKECYGIFGFNFRLALSTRPEKAMGDIALWDEAEAALQKALEKFCGNDWKFNHGDGAFYGPKIDIEVTDALKRHHQCATIQLDFQLPIKFNLSYNTEDVDSKEVTRPVIIHRAILGSVERFIAIMAEHTGGNWPFWLSPRQAMVIPLAAAFNDYASSVRNELHAAGFFVDCDLSHLQYQKKIALASSSSGNAKAVKGAYVTRYNFIVVVGPKDVENGTADVRTPDSKQIGVMAIADIIAYFRRMVSTYGVDDGNDRS</sequence>
<evidence type="ECO:0000313" key="16">
    <source>
        <dbReference type="Proteomes" id="UP000039324"/>
    </source>
</evidence>
<reference evidence="15 16" key="1">
    <citation type="submission" date="2015-02" db="EMBL/GenBank/DDBJ databases">
        <authorList>
            <person name="Chooi Y.-H."/>
        </authorList>
    </citation>
    <scope>NUCLEOTIDE SEQUENCE [LARGE SCALE GENOMIC DNA]</scope>
    <source>
        <strain evidence="15">E3</strain>
    </source>
</reference>
<dbReference type="GO" id="GO:0005739">
    <property type="term" value="C:mitochondrion"/>
    <property type="evidence" value="ECO:0007669"/>
    <property type="project" value="TreeGrafter"/>
</dbReference>
<keyword evidence="6" id="KW-0547">Nucleotide-binding</keyword>
<dbReference type="InterPro" id="IPR045864">
    <property type="entry name" value="aa-tRNA-synth_II/BPL/LPL"/>
</dbReference>
<dbReference type="SMART" id="SM00863">
    <property type="entry name" value="tRNA_SAD"/>
    <property type="match status" value="1"/>
</dbReference>
<dbReference type="InterPro" id="IPR012947">
    <property type="entry name" value="tRNA_SAD"/>
</dbReference>
<dbReference type="Gene3D" id="3.10.20.30">
    <property type="match status" value="1"/>
</dbReference>
<feature type="domain" description="Aminoacyl-transfer RNA synthetases class-II family profile" evidence="13">
    <location>
        <begin position="306"/>
        <end position="587"/>
    </location>
</feature>
<dbReference type="Gene3D" id="3.40.50.800">
    <property type="entry name" value="Anticodon-binding domain"/>
    <property type="match status" value="1"/>
</dbReference>
<dbReference type="FunFam" id="3.30.930.10:FF:000019">
    <property type="entry name" value="Threonine--tRNA ligase"/>
    <property type="match status" value="1"/>
</dbReference>
<dbReference type="InterPro" id="IPR036621">
    <property type="entry name" value="Anticodon-bd_dom_sf"/>
</dbReference>
<dbReference type="OMA" id="MMNQRLW"/>
<dbReference type="PANTHER" id="PTHR11451">
    <property type="entry name" value="THREONINE-TRNA LIGASE"/>
    <property type="match status" value="1"/>
</dbReference>
<dbReference type="Gene3D" id="3.30.930.10">
    <property type="entry name" value="Bira Bifunctional Protein, Domain 2"/>
    <property type="match status" value="1"/>
</dbReference>
<dbReference type="PANTHER" id="PTHR11451:SF46">
    <property type="entry name" value="THREONINE--TRNA LIGASE"/>
    <property type="match status" value="1"/>
</dbReference>
<keyword evidence="8" id="KW-0648">Protein biosynthesis</keyword>
<evidence type="ECO:0000256" key="8">
    <source>
        <dbReference type="ARBA" id="ARBA00022917"/>
    </source>
</evidence>
<comment type="catalytic activity">
    <reaction evidence="11">
        <text>tRNA(Thr) + L-threonine + ATP = L-threonyl-tRNA(Thr) + AMP + diphosphate + H(+)</text>
        <dbReference type="Rhea" id="RHEA:24624"/>
        <dbReference type="Rhea" id="RHEA-COMP:9670"/>
        <dbReference type="Rhea" id="RHEA-COMP:9704"/>
        <dbReference type="ChEBI" id="CHEBI:15378"/>
        <dbReference type="ChEBI" id="CHEBI:30616"/>
        <dbReference type="ChEBI" id="CHEBI:33019"/>
        <dbReference type="ChEBI" id="CHEBI:57926"/>
        <dbReference type="ChEBI" id="CHEBI:78442"/>
        <dbReference type="ChEBI" id="CHEBI:78534"/>
        <dbReference type="ChEBI" id="CHEBI:456215"/>
        <dbReference type="EC" id="6.1.1.3"/>
    </reaction>
</comment>
<dbReference type="PROSITE" id="PS51880">
    <property type="entry name" value="TGS"/>
    <property type="match status" value="1"/>
</dbReference>
<dbReference type="CDD" id="cd01667">
    <property type="entry name" value="TGS_ThrRS"/>
    <property type="match status" value="1"/>
</dbReference>
<name>A0A0G4IS37_PLABS</name>
<dbReference type="GO" id="GO:0004829">
    <property type="term" value="F:threonine-tRNA ligase activity"/>
    <property type="evidence" value="ECO:0007669"/>
    <property type="project" value="UniProtKB-EC"/>
</dbReference>
<dbReference type="InterPro" id="IPR006195">
    <property type="entry name" value="aa-tRNA-synth_II"/>
</dbReference>
<keyword evidence="9" id="KW-0030">Aminoacyl-tRNA synthetase</keyword>
<keyword evidence="4" id="KW-0963">Cytoplasm</keyword>
<dbReference type="SUPFAM" id="SSF55186">
    <property type="entry name" value="ThrRS/AlaRS common domain"/>
    <property type="match status" value="1"/>
</dbReference>
<gene>
    <name evidence="15" type="ORF">PBRA_006136</name>
</gene>
<dbReference type="InterPro" id="IPR002314">
    <property type="entry name" value="aa-tRNA-synt_IIb"/>
</dbReference>
<evidence type="ECO:0000256" key="10">
    <source>
        <dbReference type="ARBA" id="ARBA00031900"/>
    </source>
</evidence>
<keyword evidence="16" id="KW-1185">Reference proteome</keyword>
<dbReference type="AlphaFoldDB" id="A0A0G4IS37"/>
<evidence type="ECO:0000256" key="5">
    <source>
        <dbReference type="ARBA" id="ARBA00022598"/>
    </source>
</evidence>
<dbReference type="Pfam" id="PF07973">
    <property type="entry name" value="tRNA_SAD"/>
    <property type="match status" value="1"/>
</dbReference>
<dbReference type="PROSITE" id="PS50862">
    <property type="entry name" value="AA_TRNA_LIGASE_II"/>
    <property type="match status" value="1"/>
</dbReference>
<evidence type="ECO:0000256" key="6">
    <source>
        <dbReference type="ARBA" id="ARBA00022741"/>
    </source>
</evidence>
<dbReference type="FunFam" id="3.30.980.10:FF:000005">
    <property type="entry name" value="Threonyl-tRNA synthetase, mitochondrial"/>
    <property type="match status" value="1"/>
</dbReference>